<dbReference type="EMBL" id="VFQX01000033">
    <property type="protein sequence ID" value="KAF0977894.1"/>
    <property type="molecule type" value="Genomic_DNA"/>
</dbReference>
<dbReference type="SUPFAM" id="SSF53474">
    <property type="entry name" value="alpha/beta-Hydrolases"/>
    <property type="match status" value="1"/>
</dbReference>
<evidence type="ECO:0000313" key="5">
    <source>
        <dbReference type="Proteomes" id="UP000444721"/>
    </source>
</evidence>
<dbReference type="VEuPathDB" id="AmoebaDB:FDP41_003216"/>
<evidence type="ECO:0000259" key="3">
    <source>
        <dbReference type="Pfam" id="PF04083"/>
    </source>
</evidence>
<reference evidence="4 5" key="1">
    <citation type="journal article" date="2019" name="Sci. Rep.">
        <title>Nanopore sequencing improves the draft genome of the human pathogenic amoeba Naegleria fowleri.</title>
        <authorList>
            <person name="Liechti N."/>
            <person name="Schurch N."/>
            <person name="Bruggmann R."/>
            <person name="Wittwer M."/>
        </authorList>
    </citation>
    <scope>NUCLEOTIDE SEQUENCE [LARGE SCALE GENOMIC DNA]</scope>
    <source>
        <strain evidence="4 5">ATCC 30894</strain>
    </source>
</reference>
<comment type="caution">
    <text evidence="4">The sequence shown here is derived from an EMBL/GenBank/DDBJ whole genome shotgun (WGS) entry which is preliminary data.</text>
</comment>
<gene>
    <name evidence="4" type="ORF">FDP41_003216</name>
</gene>
<keyword evidence="5" id="KW-1185">Reference proteome</keyword>
<feature type="domain" description="Partial AB-hydrolase lipase" evidence="3">
    <location>
        <begin position="444"/>
        <end position="496"/>
    </location>
</feature>
<dbReference type="InterPro" id="IPR029058">
    <property type="entry name" value="AB_hydrolase_fold"/>
</dbReference>
<feature type="transmembrane region" description="Helical" evidence="2">
    <location>
        <begin position="77"/>
        <end position="96"/>
    </location>
</feature>
<accession>A0A6A5BUF6</accession>
<dbReference type="VEuPathDB" id="AmoebaDB:NF0039130"/>
<dbReference type="Gene3D" id="3.40.50.1820">
    <property type="entry name" value="alpha/beta hydrolase"/>
    <property type="match status" value="1"/>
</dbReference>
<dbReference type="Proteomes" id="UP000444721">
    <property type="component" value="Unassembled WGS sequence"/>
</dbReference>
<organism evidence="4 5">
    <name type="scientific">Naegleria fowleri</name>
    <name type="common">Brain eating amoeba</name>
    <dbReference type="NCBI Taxonomy" id="5763"/>
    <lineage>
        <taxon>Eukaryota</taxon>
        <taxon>Discoba</taxon>
        <taxon>Heterolobosea</taxon>
        <taxon>Tetramitia</taxon>
        <taxon>Eutetramitia</taxon>
        <taxon>Vahlkampfiidae</taxon>
        <taxon>Naegleria</taxon>
    </lineage>
</organism>
<dbReference type="GeneID" id="68110434"/>
<dbReference type="InterPro" id="IPR006693">
    <property type="entry name" value="AB_hydrolase_lipase"/>
</dbReference>
<keyword evidence="2" id="KW-0472">Membrane</keyword>
<keyword evidence="2" id="KW-0812">Transmembrane</keyword>
<name>A0A6A5BUF6_NAEFO</name>
<evidence type="ECO:0000256" key="2">
    <source>
        <dbReference type="SAM" id="Phobius"/>
    </source>
</evidence>
<dbReference type="GO" id="GO:0006629">
    <property type="term" value="P:lipid metabolic process"/>
    <property type="evidence" value="ECO:0007669"/>
    <property type="project" value="InterPro"/>
</dbReference>
<feature type="transmembrane region" description="Helical" evidence="2">
    <location>
        <begin position="339"/>
        <end position="361"/>
    </location>
</feature>
<proteinExistence type="predicted"/>
<protein>
    <recommendedName>
        <fullName evidence="3">Partial AB-hydrolase lipase domain-containing protein</fullName>
    </recommendedName>
</protein>
<dbReference type="PANTHER" id="PTHR11005">
    <property type="entry name" value="LYSOSOMAL ACID LIPASE-RELATED"/>
    <property type="match status" value="1"/>
</dbReference>
<feature type="region of interest" description="Disordered" evidence="1">
    <location>
        <begin position="1"/>
        <end position="21"/>
    </location>
</feature>
<evidence type="ECO:0000313" key="4">
    <source>
        <dbReference type="EMBL" id="KAF0977894.1"/>
    </source>
</evidence>
<dbReference type="Pfam" id="PF04083">
    <property type="entry name" value="Abhydro_lipase"/>
    <property type="match status" value="1"/>
</dbReference>
<dbReference type="VEuPathDB" id="AmoebaDB:NfTy_059740"/>
<evidence type="ECO:0000256" key="1">
    <source>
        <dbReference type="SAM" id="MobiDB-lite"/>
    </source>
</evidence>
<dbReference type="OMA" id="ILAYMSW"/>
<dbReference type="RefSeq" id="XP_044562607.1">
    <property type="nucleotide sequence ID" value="XM_044706496.1"/>
</dbReference>
<dbReference type="AlphaFoldDB" id="A0A6A5BUF6"/>
<sequence length="820" mass="93542">MPPRVRSNSITSDHSSVLSSPTVHHHYHDFTNIINHQSIEVAPNSNKHQKSTWLLVRLLDALIYIASEYSKTLIRELLLLFGYLLHLLVSFILYVFHRPGRYDETLLAQQKAFPKRVASAASLVHLDMSKLSNDDDSSVGVGIFGRYDDEMSLTGQNTFSEDHGNDSINIKHLTEKKKVRFDKSDHLINTNVRKNSFSLNVTKEDDTSPTIDTGSILQQHPIPTTNLFPTSTSSHVMIGKNSFRKILESSLKLKKISGVGHLISPNTLSTSCVTPTQVESSGANVISEYPPVESSTASMVDSEWTDYENLDANFDYDFEDDVREDIKLIYEEKRLGARILNFIGEMFMWFIMLIIYLPSLFKSPINSKKASIEADKVHLYEKKSTGLFEDLIDTVFECIDLLAKSARLFIRFKMRDYFKTIKECVLLFRLSNFLSTRGIDDRSISQVIIDNGFKSKSYICSTEDGYKVELNRIPNAQSKTAVYFQHGILDSGFTWIGSSPNVGLACAANGYDVFLGNLRGYGLAKCHLKHARENVTSREYWDFSINEHAFYDVKSFVKKIRDIKKKELGTSNFKLVVVAHSMGAACILAYMSWCKAHNQEHYIDKAILLSPAGNHQKIPTLLYYLSFTVPLIRKLPFWNYFGFTSKTMKILVAKLIQDINNHKATRSLFSAFASALVLGGKTQNNPFQYVHNLVYHTFNATSVKVVEHLIQMSTSGRFLAYDYGPEINKKVYGSKKPFDFFDYYDKLNIPIYIVYADDDRVIPKQCILRHYKELRKYHPETSFAKKFKDLGHLELTLSSNDRVIQYILKVLGQDQDGQNK</sequence>
<keyword evidence="2" id="KW-1133">Transmembrane helix</keyword>
<dbReference type="OrthoDB" id="17331at2759"/>